<dbReference type="Pfam" id="PF05726">
    <property type="entry name" value="Pirin_C"/>
    <property type="match status" value="1"/>
</dbReference>
<dbReference type="PATRIC" id="fig|1357398.3.peg.23"/>
<feature type="binding site" evidence="2">
    <location>
        <position position="113"/>
    </location>
    <ligand>
        <name>Fe cation</name>
        <dbReference type="ChEBI" id="CHEBI:24875"/>
    </ligand>
</feature>
<protein>
    <recommendedName>
        <fullName evidence="7">Pirin family protein</fullName>
    </recommendedName>
</protein>
<dbReference type="OrthoDB" id="321327at2"/>
<dbReference type="HOGENOM" id="CLU_045717_5_1_0"/>
<dbReference type="EMBL" id="JAOZ01000001">
    <property type="protein sequence ID" value="ETZ31290.1"/>
    <property type="molecule type" value="Genomic_DNA"/>
</dbReference>
<comment type="cofactor">
    <cofactor evidence="2">
        <name>Fe cation</name>
        <dbReference type="ChEBI" id="CHEBI:24875"/>
    </cofactor>
    <text evidence="2">Binds 1 Fe cation per subunit.</text>
</comment>
<dbReference type="InterPro" id="IPR012093">
    <property type="entry name" value="Pirin"/>
</dbReference>
<dbReference type="InterPro" id="IPR014710">
    <property type="entry name" value="RmlC-like_jellyroll"/>
</dbReference>
<dbReference type="PANTHER" id="PTHR43594:SF1">
    <property type="entry name" value="QUERCETIN 2,3-DIOXYGENASE PA2418-RELATED"/>
    <property type="match status" value="1"/>
</dbReference>
<evidence type="ECO:0008006" key="7">
    <source>
        <dbReference type="Google" id="ProtNLM"/>
    </source>
</evidence>
<comment type="caution">
    <text evidence="6">The sequence shown here is derived from an EMBL/GenBank/DDBJ whole genome shotgun (WGS) entry which is preliminary data.</text>
</comment>
<dbReference type="InterPro" id="IPR011051">
    <property type="entry name" value="RmlC_Cupin_sf"/>
</dbReference>
<feature type="domain" description="Pirin C-terminal" evidence="5">
    <location>
        <begin position="189"/>
        <end position="291"/>
    </location>
</feature>
<dbReference type="CDD" id="cd02247">
    <property type="entry name" value="cupin_pirin_C"/>
    <property type="match status" value="1"/>
</dbReference>
<dbReference type="Pfam" id="PF02678">
    <property type="entry name" value="Pirin"/>
    <property type="match status" value="1"/>
</dbReference>
<sequence length="295" mass="33281">MNNYRPIEQVFRGLHSHWVGDGFNVKQYFPYGRERNFSERFSPFLLMDYNEPYYFEGGETTVGVGAHPHRGFETVTFAIAGKVEHHDNRGNHGVIEAGDMQWITAGSGIMHKEYHEKEYSKNGRVLHMVQLWVDLPREHKMTEPKYQALLKGDMGKVVLENNEGQIDVYAGEVKGVRGPASTFSPINMYKVTLNQAGKVELNEPSNFNVGALIINGSVKVNDTETLQQGEFILFENKEGTINFEALSEEAVIVMLSGKPLNQPVVAYGPFVMTTEEDIIQANIDFHQGRFGTSNF</sequence>
<dbReference type="PIRSF" id="PIRSF006232">
    <property type="entry name" value="Pirin"/>
    <property type="match status" value="1"/>
</dbReference>
<dbReference type="SUPFAM" id="SSF51182">
    <property type="entry name" value="RmlC-like cupins"/>
    <property type="match status" value="1"/>
</dbReference>
<feature type="binding site" evidence="2">
    <location>
        <position position="111"/>
    </location>
    <ligand>
        <name>Fe cation</name>
        <dbReference type="ChEBI" id="CHEBI:24875"/>
    </ligand>
</feature>
<evidence type="ECO:0000259" key="5">
    <source>
        <dbReference type="Pfam" id="PF05726"/>
    </source>
</evidence>
<proteinExistence type="inferred from homology"/>
<dbReference type="Gene3D" id="2.60.120.10">
    <property type="entry name" value="Jelly Rolls"/>
    <property type="match status" value="2"/>
</dbReference>
<comment type="similarity">
    <text evidence="1 3">Belongs to the pirin family.</text>
</comment>
<organism evidence="6">
    <name type="scientific">Fusobacterium nucleatum 13_3C</name>
    <dbReference type="NCBI Taxonomy" id="1357398"/>
    <lineage>
        <taxon>Bacteria</taxon>
        <taxon>Fusobacteriati</taxon>
        <taxon>Fusobacteriota</taxon>
        <taxon>Fusobacteriia</taxon>
        <taxon>Fusobacteriales</taxon>
        <taxon>Fusobacteriaceae</taxon>
        <taxon>Fusobacterium</taxon>
    </lineage>
</organism>
<reference evidence="6" key="1">
    <citation type="submission" date="2014-01" db="EMBL/GenBank/DDBJ databases">
        <title>The Genome Sequence of Fusobacterium nucleatum 13_3C.</title>
        <authorList>
            <consortium name="The Broad Institute Genomics Platform"/>
            <person name="Earl A."/>
            <person name="Allen-Vercoe E."/>
            <person name="Daigneault M."/>
            <person name="Young S.K."/>
            <person name="Zeng Q."/>
            <person name="Gargeya S."/>
            <person name="Fitzgerald M."/>
            <person name="Abouelleil A."/>
            <person name="Alvarado L."/>
            <person name="Chapman S.B."/>
            <person name="Gainer-Dewar J."/>
            <person name="Goldberg J."/>
            <person name="Griggs A."/>
            <person name="Gujja S."/>
            <person name="Hansen M."/>
            <person name="Howarth C."/>
            <person name="Imamovic A."/>
            <person name="Ireland A."/>
            <person name="Larimer J."/>
            <person name="McCowan C."/>
            <person name="Murphy C."/>
            <person name="Pearson M."/>
            <person name="Poon T.W."/>
            <person name="Priest M."/>
            <person name="Roberts A."/>
            <person name="Saif S."/>
            <person name="Shea T."/>
            <person name="Sykes S."/>
            <person name="Wortman J."/>
            <person name="Nusbaum C."/>
            <person name="Birren B."/>
        </authorList>
    </citation>
    <scope>NUCLEOTIDE SEQUENCE [LARGE SCALE GENOMIC DNA]</scope>
    <source>
        <strain evidence="6">13_3C</strain>
    </source>
</reference>
<name>X7SD27_FUSNU</name>
<dbReference type="InterPro" id="IPR008778">
    <property type="entry name" value="Pirin_C_dom"/>
</dbReference>
<keyword evidence="2" id="KW-0408">Iron</keyword>
<evidence type="ECO:0000259" key="4">
    <source>
        <dbReference type="Pfam" id="PF02678"/>
    </source>
</evidence>
<gene>
    <name evidence="6" type="ORF">HMPREF2085_00023</name>
</gene>
<evidence type="ECO:0000256" key="1">
    <source>
        <dbReference type="ARBA" id="ARBA00008416"/>
    </source>
</evidence>
<feature type="domain" description="Pirin N-terminal" evidence="4">
    <location>
        <begin position="36"/>
        <end position="133"/>
    </location>
</feature>
<evidence type="ECO:0000256" key="2">
    <source>
        <dbReference type="PIRSR" id="PIRSR006232-1"/>
    </source>
</evidence>
<dbReference type="AlphaFoldDB" id="X7SD27"/>
<dbReference type="GO" id="GO:0046872">
    <property type="term" value="F:metal ion binding"/>
    <property type="evidence" value="ECO:0007669"/>
    <property type="project" value="UniProtKB-KW"/>
</dbReference>
<feature type="binding site" evidence="2">
    <location>
        <position position="67"/>
    </location>
    <ligand>
        <name>Fe cation</name>
        <dbReference type="ChEBI" id="CHEBI:24875"/>
    </ligand>
</feature>
<dbReference type="CDD" id="cd02909">
    <property type="entry name" value="cupin_pirin_N"/>
    <property type="match status" value="1"/>
</dbReference>
<dbReference type="InterPro" id="IPR053186">
    <property type="entry name" value="QDO-related"/>
</dbReference>
<keyword evidence="2" id="KW-0479">Metal-binding</keyword>
<feature type="binding site" evidence="2">
    <location>
        <position position="69"/>
    </location>
    <ligand>
        <name>Fe cation</name>
        <dbReference type="ChEBI" id="CHEBI:24875"/>
    </ligand>
</feature>
<evidence type="ECO:0000313" key="6">
    <source>
        <dbReference type="EMBL" id="ETZ31290.1"/>
    </source>
</evidence>
<dbReference type="InterPro" id="IPR003829">
    <property type="entry name" value="Pirin_N_dom"/>
</dbReference>
<dbReference type="PANTHER" id="PTHR43594">
    <property type="entry name" value="QUERCETIN 2,3-DIOXYGENASE"/>
    <property type="match status" value="1"/>
</dbReference>
<evidence type="ECO:0000256" key="3">
    <source>
        <dbReference type="RuleBase" id="RU003457"/>
    </source>
</evidence>
<accession>X7SD27</accession>